<keyword evidence="6" id="KW-0297">G-protein coupled receptor</keyword>
<feature type="transmembrane region" description="Helical" evidence="9">
    <location>
        <begin position="635"/>
        <end position="656"/>
    </location>
</feature>
<feature type="transmembrane region" description="Helical" evidence="9">
    <location>
        <begin position="1012"/>
        <end position="1038"/>
    </location>
</feature>
<dbReference type="PROSITE" id="PS50262">
    <property type="entry name" value="G_PROTEIN_RECEP_F1_2"/>
    <property type="match status" value="1"/>
</dbReference>
<dbReference type="InterPro" id="IPR050302">
    <property type="entry name" value="Rab_GAP_TBC_domain"/>
</dbReference>
<feature type="compositionally biased region" description="Gly residues" evidence="8">
    <location>
        <begin position="104"/>
        <end position="120"/>
    </location>
</feature>
<dbReference type="InterPro" id="IPR000276">
    <property type="entry name" value="GPCR_Rhodpsn"/>
</dbReference>
<dbReference type="InterPro" id="IPR000195">
    <property type="entry name" value="Rab-GAP-TBC_dom"/>
</dbReference>
<dbReference type="PANTHER" id="PTHR47219">
    <property type="entry name" value="RAB GTPASE-ACTIVATING PROTEIN 1-LIKE"/>
    <property type="match status" value="1"/>
</dbReference>
<evidence type="ECO:0000256" key="8">
    <source>
        <dbReference type="SAM" id="MobiDB-lite"/>
    </source>
</evidence>
<keyword evidence="3 6" id="KW-0812">Transmembrane</keyword>
<evidence type="ECO:0000256" key="7">
    <source>
        <dbReference type="SAM" id="Coils"/>
    </source>
</evidence>
<dbReference type="Pfam" id="PF23436">
    <property type="entry name" value="RabGap-TBC_2"/>
    <property type="match status" value="1"/>
</dbReference>
<dbReference type="PANTHER" id="PTHR47219:SF6">
    <property type="entry name" value="RAB GTPASE-ACTIVATING PROTEIN 1"/>
    <property type="match status" value="1"/>
</dbReference>
<dbReference type="SUPFAM" id="SSF50729">
    <property type="entry name" value="PH domain-like"/>
    <property type="match status" value="1"/>
</dbReference>
<evidence type="ECO:0008006" key="15">
    <source>
        <dbReference type="Google" id="ProtNLM"/>
    </source>
</evidence>
<feature type="region of interest" description="Disordered" evidence="8">
    <location>
        <begin position="100"/>
        <end position="181"/>
    </location>
</feature>
<comment type="similarity">
    <text evidence="6">Belongs to the G-protein coupled receptor 1 family.</text>
</comment>
<dbReference type="Gene3D" id="1.10.472.80">
    <property type="entry name" value="Ypt/Rab-GAP domain of gyp1p, domain 3"/>
    <property type="match status" value="1"/>
</dbReference>
<feature type="region of interest" description="Disordered" evidence="8">
    <location>
        <begin position="1"/>
        <end position="20"/>
    </location>
</feature>
<dbReference type="GO" id="GO:0016020">
    <property type="term" value="C:membrane"/>
    <property type="evidence" value="ECO:0007669"/>
    <property type="project" value="UniProtKB-SubCell"/>
</dbReference>
<dbReference type="EMBL" id="VEVO01000014">
    <property type="protein sequence ID" value="KAF0031376.1"/>
    <property type="molecule type" value="Genomic_DNA"/>
</dbReference>
<feature type="domain" description="G-protein coupled receptors family 1 profile" evidence="12">
    <location>
        <begin position="633"/>
        <end position="876"/>
    </location>
</feature>
<dbReference type="CDD" id="cd01211">
    <property type="entry name" value="PTB_Rab6GAP"/>
    <property type="match status" value="1"/>
</dbReference>
<dbReference type="SMART" id="SM00462">
    <property type="entry name" value="PTB"/>
    <property type="match status" value="1"/>
</dbReference>
<dbReference type="FunFam" id="2.30.29.30:FF:000125">
    <property type="entry name" value="Putative rab gtpase-activating protein 1"/>
    <property type="match status" value="1"/>
</dbReference>
<dbReference type="SMART" id="SM00164">
    <property type="entry name" value="TBC"/>
    <property type="match status" value="1"/>
</dbReference>
<organism evidence="13 14">
    <name type="scientific">Scophthalmus maximus</name>
    <name type="common">Turbot</name>
    <name type="synonym">Psetta maxima</name>
    <dbReference type="NCBI Taxonomy" id="52904"/>
    <lineage>
        <taxon>Eukaryota</taxon>
        <taxon>Metazoa</taxon>
        <taxon>Chordata</taxon>
        <taxon>Craniata</taxon>
        <taxon>Vertebrata</taxon>
        <taxon>Euteleostomi</taxon>
        <taxon>Actinopterygii</taxon>
        <taxon>Neopterygii</taxon>
        <taxon>Teleostei</taxon>
        <taxon>Neoteleostei</taxon>
        <taxon>Acanthomorphata</taxon>
        <taxon>Carangaria</taxon>
        <taxon>Pleuronectiformes</taxon>
        <taxon>Pleuronectoidei</taxon>
        <taxon>Scophthalmidae</taxon>
        <taxon>Scophthalmus</taxon>
    </lineage>
</organism>
<keyword evidence="4 9" id="KW-1133">Transmembrane helix</keyword>
<dbReference type="Pfam" id="PF00001">
    <property type="entry name" value="7tm_1"/>
    <property type="match status" value="1"/>
</dbReference>
<keyword evidence="6" id="KW-0675">Receptor</keyword>
<evidence type="ECO:0000259" key="12">
    <source>
        <dbReference type="PROSITE" id="PS50262"/>
    </source>
</evidence>
<accession>A0A6A4S838</accession>
<keyword evidence="2" id="KW-0343">GTPase activation</keyword>
<dbReference type="InterPro" id="IPR011993">
    <property type="entry name" value="PH-like_dom_sf"/>
</dbReference>
<evidence type="ECO:0000256" key="2">
    <source>
        <dbReference type="ARBA" id="ARBA00022468"/>
    </source>
</evidence>
<dbReference type="PRINTS" id="PR00237">
    <property type="entry name" value="GPCRRHODOPSN"/>
</dbReference>
<dbReference type="Gene3D" id="1.10.10.750">
    <property type="entry name" value="Ypt/Rab-GAP domain of gyp1p, domain 1"/>
    <property type="match status" value="1"/>
</dbReference>
<dbReference type="GO" id="GO:0031267">
    <property type="term" value="F:small GTPase binding"/>
    <property type="evidence" value="ECO:0007669"/>
    <property type="project" value="TreeGrafter"/>
</dbReference>
<dbReference type="InterPro" id="IPR006020">
    <property type="entry name" value="PTB/PI_dom"/>
</dbReference>
<evidence type="ECO:0000256" key="3">
    <source>
        <dbReference type="ARBA" id="ARBA00022692"/>
    </source>
</evidence>
<keyword evidence="7" id="KW-0175">Coiled coil</keyword>
<dbReference type="Pfam" id="PF00640">
    <property type="entry name" value="PID"/>
    <property type="match status" value="1"/>
</dbReference>
<dbReference type="GO" id="GO:0004930">
    <property type="term" value="F:G protein-coupled receptor activity"/>
    <property type="evidence" value="ECO:0007669"/>
    <property type="project" value="UniProtKB-KW"/>
</dbReference>
<keyword evidence="6" id="KW-0807">Transducer</keyword>
<evidence type="ECO:0000256" key="9">
    <source>
        <dbReference type="SAM" id="Phobius"/>
    </source>
</evidence>
<dbReference type="SUPFAM" id="SSF81321">
    <property type="entry name" value="Family A G protein-coupled receptor-like"/>
    <property type="match status" value="1"/>
</dbReference>
<dbReference type="AlphaFoldDB" id="A0A6A4S838"/>
<feature type="region of interest" description="Disordered" evidence="8">
    <location>
        <begin position="512"/>
        <end position="554"/>
    </location>
</feature>
<feature type="transmembrane region" description="Helical" evidence="9">
    <location>
        <begin position="825"/>
        <end position="846"/>
    </location>
</feature>
<dbReference type="PROSITE" id="PS00237">
    <property type="entry name" value="G_PROTEIN_RECEP_F1_1"/>
    <property type="match status" value="1"/>
</dbReference>
<keyword evidence="5 9" id="KW-0472">Membrane</keyword>
<dbReference type="FunFam" id="1.10.10.750:FF:000004">
    <property type="entry name" value="Putative rab gtpase-activating protein 1"/>
    <property type="match status" value="1"/>
</dbReference>
<dbReference type="GO" id="GO:0005096">
    <property type="term" value="F:GTPase activator activity"/>
    <property type="evidence" value="ECO:0007669"/>
    <property type="project" value="UniProtKB-KW"/>
</dbReference>
<gene>
    <name evidence="13" type="ORF">F2P81_015931</name>
</gene>
<dbReference type="PROSITE" id="PS01179">
    <property type="entry name" value="PID"/>
    <property type="match status" value="1"/>
</dbReference>
<feature type="compositionally biased region" description="Acidic residues" evidence="8">
    <location>
        <begin position="537"/>
        <end position="547"/>
    </location>
</feature>
<feature type="coiled-coil region" evidence="7">
    <location>
        <begin position="1074"/>
        <end position="1158"/>
    </location>
</feature>
<evidence type="ECO:0000259" key="10">
    <source>
        <dbReference type="PROSITE" id="PS01179"/>
    </source>
</evidence>
<dbReference type="Gene3D" id="2.30.29.30">
    <property type="entry name" value="Pleckstrin-homology domain (PH domain)/Phosphotyrosine-binding domain (PTB)"/>
    <property type="match status" value="1"/>
</dbReference>
<protein>
    <recommendedName>
        <fullName evidence="15">Rab GTPase-activating protein 1-like</fullName>
    </recommendedName>
</protein>
<feature type="transmembrane region" description="Helical" evidence="9">
    <location>
        <begin position="720"/>
        <end position="745"/>
    </location>
</feature>
<evidence type="ECO:0000256" key="1">
    <source>
        <dbReference type="ARBA" id="ARBA00004370"/>
    </source>
</evidence>
<evidence type="ECO:0000256" key="6">
    <source>
        <dbReference type="RuleBase" id="RU000688"/>
    </source>
</evidence>
<feature type="transmembrane region" description="Helical" evidence="9">
    <location>
        <begin position="677"/>
        <end position="700"/>
    </location>
</feature>
<proteinExistence type="inferred from homology"/>
<dbReference type="CDD" id="cd00637">
    <property type="entry name" value="7tm_classA_rhodopsin-like"/>
    <property type="match status" value="1"/>
</dbReference>
<comment type="caution">
    <text evidence="13">The sequence shown here is derived from an EMBL/GenBank/DDBJ whole genome shotgun (WGS) entry which is preliminary data.</text>
</comment>
<dbReference type="PROSITE" id="PS50086">
    <property type="entry name" value="TBC_RABGAP"/>
    <property type="match status" value="1"/>
</dbReference>
<reference evidence="13 14" key="1">
    <citation type="submission" date="2019-06" db="EMBL/GenBank/DDBJ databases">
        <title>Draft genomes of female and male turbot (Scophthalmus maximus).</title>
        <authorList>
            <person name="Xu H."/>
            <person name="Xu X.-W."/>
            <person name="Shao C."/>
            <person name="Chen S."/>
        </authorList>
    </citation>
    <scope>NUCLEOTIDE SEQUENCE [LARGE SCALE GENOMIC DNA]</scope>
    <source>
        <strain evidence="13">Ysfricsl-2016a</strain>
        <tissue evidence="13">Blood</tissue>
    </source>
</reference>
<dbReference type="Gene3D" id="1.20.1070.10">
    <property type="entry name" value="Rhodopsin 7-helix transmembrane proteins"/>
    <property type="match status" value="1"/>
</dbReference>
<dbReference type="InterPro" id="IPR022164">
    <property type="entry name" value="Kinesin-like"/>
</dbReference>
<evidence type="ECO:0000313" key="14">
    <source>
        <dbReference type="Proteomes" id="UP000438429"/>
    </source>
</evidence>
<feature type="domain" description="PID" evidence="10">
    <location>
        <begin position="191"/>
        <end position="306"/>
    </location>
</feature>
<sequence>MDDKGSVGKISASSDSVSTLNSEDFVLVSRLGDETPSSINNGSDDEKTGLKVRMVGRRYGKEHEGEKADVRAALCLVRIVGNGSEQQLQRELEDVLMDPSVAGAGQGPETGMDSFGGGDRGLLPTTTSPVAPGSDPLSASPPKLEMVLPVQTAQESELNERSYRADESSSEGSPGSPIPDEDSVVFSQLTYLGCASVNAPRSEVEALRMMSILRGQCQLPLDVTLSVPGVSEGTVRLLDPNNSTEIANYPIYKILFCVRGHDGTQESDCFAFTESHYNAEIFRIHVFRCQIQEAVSRILYSFATAFRRSAKKAILSSQQAAPLTPDSDLFTFTVSLEIREDDGKGTFSAVAKDKDKQSFKLRAGMDKKIVIYIQQTSNKELAIERQRGLQQLIDLAEAKTMMQHFDKETQFSKQNIHVLKHKTSCWKALHYKFMYMTTAVDLVITEVEEPVRFLLETRVRVCSPTDRLFWPFSKRSYTETFYLKLRQMERKERKSPASDTLYEVVSLESEAEREKRKTTASPGILPTGPGTMAPSPPEDDEEEDNDEPLLSGSGDVSKECAEKILETWGDLLSKWHMNLSVRPRQLPALVRSGIPEALRGEVWQLLAGCHNNDHQVEEYRTLITKGLDPKLTCQVFGYMVSVLKSVSMASLACVSVDRYIAITRPLTYASLVTPCRVRCCIILIWLYSALVFLPSFLGWGKPGYHGDVVEWCAVEWRTSPAFTTFIVALLYAPAALTVCFTYANIFKICRQHTREISERHARYRPQQLQVPGSAVGSVVKDTTVHNSAAEQGQFPHLSQPQKLEHHQPQYQQPTSTYPDKRYAMVLFRITSVFYILWLPYILYFLLESAGIYHHPAASFLTTWLAISNSFCNCLIYSLSNSAFRKGLKRLCSFCLQRSGRGFGVRNTKKTFVGSVEKGCAGSGWMLNSGFYSSSKVVKLHLKVIYSTITEIDAYSVYDEEIGYCQGQSFLAAVLLLHEYIPDLYNHFLNVGLEAHMYASQWFLTLFTAKFPLYMVFHIIDLLLCEGISVIFNVALALLKTSKDDLIQTDFEGALKFFRVPVPKRYRSEENAKKLMELACSIKRENRRLQEANMRLEQENDDLAHELVSSKIALRKDLDNAEEKADALNKELLLTKQKLVDSEDEKRRLEEESAQSKVEGCEKCSSLFNKEGRVRAAVSTAPAGSAEETDEEKEGLKNQLREMELELAQTKLQLVEAECKIQDLEHHLGLALNEVQAAKKTWFNRTLSSIKTVTGTQGKETT</sequence>
<dbReference type="SUPFAM" id="SSF47923">
    <property type="entry name" value="Ypt/Rab-GAP domain of gyp1p"/>
    <property type="match status" value="3"/>
</dbReference>
<dbReference type="Pfam" id="PF12473">
    <property type="entry name" value="DUF3694"/>
    <property type="match status" value="1"/>
</dbReference>
<name>A0A6A4S838_SCOMX</name>
<evidence type="ECO:0000256" key="5">
    <source>
        <dbReference type="ARBA" id="ARBA00023136"/>
    </source>
</evidence>
<dbReference type="InterPro" id="IPR017452">
    <property type="entry name" value="GPCR_Rhodpsn_7TM"/>
</dbReference>
<evidence type="ECO:0000259" key="11">
    <source>
        <dbReference type="PROSITE" id="PS50086"/>
    </source>
</evidence>
<feature type="compositionally biased region" description="Polar residues" evidence="8">
    <location>
        <begin position="11"/>
        <end position="20"/>
    </location>
</feature>
<comment type="subcellular location">
    <subcellularLocation>
        <location evidence="1">Membrane</location>
    </subcellularLocation>
</comment>
<feature type="coiled-coil region" evidence="7">
    <location>
        <begin position="1185"/>
        <end position="1233"/>
    </location>
</feature>
<feature type="domain" description="Rab-GAP TBC" evidence="11">
    <location>
        <begin position="593"/>
        <end position="1026"/>
    </location>
</feature>
<feature type="compositionally biased region" description="Basic and acidic residues" evidence="8">
    <location>
        <begin position="158"/>
        <end position="167"/>
    </location>
</feature>
<feature type="transmembrane region" description="Helical" evidence="9">
    <location>
        <begin position="858"/>
        <end position="879"/>
    </location>
</feature>
<evidence type="ECO:0000256" key="4">
    <source>
        <dbReference type="ARBA" id="ARBA00022989"/>
    </source>
</evidence>
<evidence type="ECO:0000313" key="13">
    <source>
        <dbReference type="EMBL" id="KAF0031376.1"/>
    </source>
</evidence>
<dbReference type="Proteomes" id="UP000438429">
    <property type="component" value="Unassembled WGS sequence"/>
</dbReference>
<dbReference type="InterPro" id="IPR035969">
    <property type="entry name" value="Rab-GAP_TBC_sf"/>
</dbReference>